<gene>
    <name evidence="1" type="ORF">BN1708_008632</name>
</gene>
<evidence type="ECO:0000313" key="1">
    <source>
        <dbReference type="EMBL" id="CRK42059.1"/>
    </source>
</evidence>
<protein>
    <submittedName>
        <fullName evidence="1">Uncharacterized protein</fullName>
    </submittedName>
</protein>
<evidence type="ECO:0000313" key="2">
    <source>
        <dbReference type="Proteomes" id="UP000044602"/>
    </source>
</evidence>
<dbReference type="AlphaFoldDB" id="A0A0G4N6S5"/>
<feature type="non-terminal residue" evidence="1">
    <location>
        <position position="173"/>
    </location>
</feature>
<organism evidence="1 2">
    <name type="scientific">Verticillium longisporum</name>
    <name type="common">Verticillium dahliae var. longisporum</name>
    <dbReference type="NCBI Taxonomy" id="100787"/>
    <lineage>
        <taxon>Eukaryota</taxon>
        <taxon>Fungi</taxon>
        <taxon>Dikarya</taxon>
        <taxon>Ascomycota</taxon>
        <taxon>Pezizomycotina</taxon>
        <taxon>Sordariomycetes</taxon>
        <taxon>Hypocreomycetidae</taxon>
        <taxon>Glomerellales</taxon>
        <taxon>Plectosphaerellaceae</taxon>
        <taxon>Verticillium</taxon>
    </lineage>
</organism>
<name>A0A0G4N6S5_VERLO</name>
<feature type="non-terminal residue" evidence="1">
    <location>
        <position position="1"/>
    </location>
</feature>
<accession>A0A0G4N6S5</accession>
<sequence length="173" mass="19671">NQEKITIRAIPCESLCSVPLFVVDTALHVTPSKVHQSCRVFSVNQHIDTFAVRSVPLRMCGATLSNSRARICEFTFLRAFTSLLVSSEFVLLAARLRDERLFHMVFERLDHPSKGFVMEHVTDNFLFAFENLQALEVVRFKFRRVLKLERKEVEANEVTLTSHVVAGVPVPVA</sequence>
<reference evidence="1 2" key="1">
    <citation type="submission" date="2015-05" db="EMBL/GenBank/DDBJ databases">
        <authorList>
            <person name="Wang D.B."/>
            <person name="Wang M."/>
        </authorList>
    </citation>
    <scope>NUCLEOTIDE SEQUENCE [LARGE SCALE GENOMIC DNA]</scope>
    <source>
        <strain evidence="1">VL1</strain>
    </source>
</reference>
<dbReference type="EMBL" id="CVQH01027305">
    <property type="protein sequence ID" value="CRK42059.1"/>
    <property type="molecule type" value="Genomic_DNA"/>
</dbReference>
<proteinExistence type="predicted"/>
<dbReference type="Proteomes" id="UP000044602">
    <property type="component" value="Unassembled WGS sequence"/>
</dbReference>
<keyword evidence="2" id="KW-1185">Reference proteome</keyword>